<dbReference type="Gene3D" id="3.60.70.12">
    <property type="entry name" value="L-amino peptidase D-ALA esterase/amidase"/>
    <property type="match status" value="1"/>
</dbReference>
<dbReference type="PANTHER" id="PTHR36512:SF3">
    <property type="entry name" value="BLR5678 PROTEIN"/>
    <property type="match status" value="1"/>
</dbReference>
<comment type="similarity">
    <text evidence="1">Belongs to the peptidase S58 family.</text>
</comment>
<evidence type="ECO:0000313" key="3">
    <source>
        <dbReference type="Proteomes" id="UP000503339"/>
    </source>
</evidence>
<dbReference type="CDD" id="cd02253">
    <property type="entry name" value="DmpA"/>
    <property type="match status" value="1"/>
</dbReference>
<dbReference type="PANTHER" id="PTHR36512">
    <property type="entry name" value="D-AMINOPEPTIDASE"/>
    <property type="match status" value="1"/>
</dbReference>
<dbReference type="EMBL" id="CP033361">
    <property type="protein sequence ID" value="QKC78873.1"/>
    <property type="molecule type" value="Genomic_DNA"/>
</dbReference>
<dbReference type="Pfam" id="PF03576">
    <property type="entry name" value="Peptidase_S58"/>
    <property type="match status" value="1"/>
</dbReference>
<sequence length="378" mass="39237">MTDNPHHQATPGGKPRARSFGIGFDGIAGPFNAITDVSGVAVGYATLISGDGALVVGKGPVRTGVTAILPRPRADLATPVFAGIFSQNGNGELTGSHIVEETGAFNFPITITNTHSCGVSRDGTLRWMNLVLPAALDSGWGLPVAAETYDGFLNDINGHHLTSEHVAEALDGAAGGPIEEGSVGGGTGMITFGFKAGSGTASRIVGWQGHSYTVGAFVQSNFGKRRNFTLRGLRAGSELAEPAIREGTPRAEKGSIIAVVATDAPFLPHQMKRLARRVPLGVAMTGGFGYHSSGDIFIAFSTANPAAALAPSGRIANADFIPDTDIDAFFDAVIQAVEESILNALIANDDMTGRDGNFVPALPKAWLKERFGLKESLG</sequence>
<dbReference type="RefSeq" id="WP_064989209.1">
    <property type="nucleotide sequence ID" value="NZ_CP033361.1"/>
</dbReference>
<name>A0A6M7US50_9HYPH</name>
<dbReference type="KEGG" id="merd:EB233_27990"/>
<dbReference type="Proteomes" id="UP000503339">
    <property type="component" value="Chromosome"/>
</dbReference>
<dbReference type="GO" id="GO:0004177">
    <property type="term" value="F:aminopeptidase activity"/>
    <property type="evidence" value="ECO:0007669"/>
    <property type="project" value="TreeGrafter"/>
</dbReference>
<dbReference type="InterPro" id="IPR016117">
    <property type="entry name" value="ArgJ-like_dom_sf"/>
</dbReference>
<accession>A0A6M7US50</accession>
<protein>
    <submittedName>
        <fullName evidence="2">S58 family peptidase</fullName>
    </submittedName>
</protein>
<organism evidence="2 3">
    <name type="scientific">Mesorhizobium erdmanii</name>
    <dbReference type="NCBI Taxonomy" id="1777866"/>
    <lineage>
        <taxon>Bacteria</taxon>
        <taxon>Pseudomonadati</taxon>
        <taxon>Pseudomonadota</taxon>
        <taxon>Alphaproteobacteria</taxon>
        <taxon>Hyphomicrobiales</taxon>
        <taxon>Phyllobacteriaceae</taxon>
        <taxon>Mesorhizobium</taxon>
    </lineage>
</organism>
<proteinExistence type="inferred from homology"/>
<evidence type="ECO:0000313" key="2">
    <source>
        <dbReference type="EMBL" id="QKC78873.1"/>
    </source>
</evidence>
<dbReference type="AlphaFoldDB" id="A0A6M7US50"/>
<dbReference type="InterPro" id="IPR005321">
    <property type="entry name" value="Peptidase_S58_DmpA"/>
</dbReference>
<dbReference type="SUPFAM" id="SSF56266">
    <property type="entry name" value="DmpA/ArgJ-like"/>
    <property type="match status" value="1"/>
</dbReference>
<evidence type="ECO:0000256" key="1">
    <source>
        <dbReference type="ARBA" id="ARBA00007068"/>
    </source>
</evidence>
<reference evidence="2 3" key="1">
    <citation type="submission" date="2018-10" db="EMBL/GenBank/DDBJ databases">
        <authorList>
            <person name="Perry B.J."/>
            <person name="Sullivan J.T."/>
            <person name="Murphy R.J.T."/>
            <person name="Ramsay J.P."/>
            <person name="Ronson C.W."/>
        </authorList>
    </citation>
    <scope>NUCLEOTIDE SEQUENCE [LARGE SCALE GENOMIC DNA]</scope>
    <source>
        <strain evidence="2 3">NZP2014</strain>
    </source>
</reference>
<gene>
    <name evidence="2" type="ORF">EB233_27990</name>
</gene>
<keyword evidence="3" id="KW-1185">Reference proteome</keyword>